<protein>
    <submittedName>
        <fullName evidence="2">Uncharacterized protein</fullName>
    </submittedName>
</protein>
<proteinExistence type="predicted"/>
<dbReference type="AlphaFoldDB" id="A0A6L2KBD4"/>
<reference evidence="2" key="1">
    <citation type="journal article" date="2019" name="Sci. Rep.">
        <title>Draft genome of Tanacetum cinerariifolium, the natural source of mosquito coil.</title>
        <authorList>
            <person name="Yamashiro T."/>
            <person name="Shiraishi A."/>
            <person name="Satake H."/>
            <person name="Nakayama K."/>
        </authorList>
    </citation>
    <scope>NUCLEOTIDE SEQUENCE</scope>
</reference>
<evidence type="ECO:0000256" key="1">
    <source>
        <dbReference type="SAM" id="MobiDB-lite"/>
    </source>
</evidence>
<accession>A0A6L2KBD4</accession>
<evidence type="ECO:0000313" key="2">
    <source>
        <dbReference type="EMBL" id="GEU46020.1"/>
    </source>
</evidence>
<feature type="region of interest" description="Disordered" evidence="1">
    <location>
        <begin position="39"/>
        <end position="80"/>
    </location>
</feature>
<feature type="compositionally biased region" description="Polar residues" evidence="1">
    <location>
        <begin position="39"/>
        <end position="54"/>
    </location>
</feature>
<gene>
    <name evidence="2" type="ORF">Tci_017998</name>
</gene>
<dbReference type="EMBL" id="BKCJ010002067">
    <property type="protein sequence ID" value="GEU46020.1"/>
    <property type="molecule type" value="Genomic_DNA"/>
</dbReference>
<comment type="caution">
    <text evidence="2">The sequence shown here is derived from an EMBL/GenBank/DDBJ whole genome shotgun (WGS) entry which is preliminary data.</text>
</comment>
<name>A0A6L2KBD4_TANCI</name>
<sequence length="355" mass="40020">MKPTRKDIQVPQPSGPTEFIADEAVHKELGDRLVRAATTASSLKAEQDSGNITKIQYKATPSEPSSQGTDSTGGPSDKDSLKLDELMALCTTLQNKVLDMEKTTTTQRNEITSLKRRVKKLAKKNRSRTHRLKRLYKVGLTARVESSGDEESLGEDASKQGRRIDAIDADEKITLVSVQDEVVSTDADKEMFDIDVLGGEEMFVAWQNENVVEEVVDVAQEDLEDLYKLVKARYGSTRLVESIDYLLKSDMKTMFEPHVEDKVWKMQQGYKVLEWKLYDSCIVHSLMMQSMQIYMLVEKKSSPLRIDLSHTGLPEFVEPSVKSYRVKPIEVVTQKSSVKIFAPVRENNGAPVIEE</sequence>
<feature type="compositionally biased region" description="Polar residues" evidence="1">
    <location>
        <begin position="62"/>
        <end position="74"/>
    </location>
</feature>
<organism evidence="2">
    <name type="scientific">Tanacetum cinerariifolium</name>
    <name type="common">Dalmatian daisy</name>
    <name type="synonym">Chrysanthemum cinerariifolium</name>
    <dbReference type="NCBI Taxonomy" id="118510"/>
    <lineage>
        <taxon>Eukaryota</taxon>
        <taxon>Viridiplantae</taxon>
        <taxon>Streptophyta</taxon>
        <taxon>Embryophyta</taxon>
        <taxon>Tracheophyta</taxon>
        <taxon>Spermatophyta</taxon>
        <taxon>Magnoliopsida</taxon>
        <taxon>eudicotyledons</taxon>
        <taxon>Gunneridae</taxon>
        <taxon>Pentapetalae</taxon>
        <taxon>asterids</taxon>
        <taxon>campanulids</taxon>
        <taxon>Asterales</taxon>
        <taxon>Asteraceae</taxon>
        <taxon>Asteroideae</taxon>
        <taxon>Anthemideae</taxon>
        <taxon>Anthemidinae</taxon>
        <taxon>Tanacetum</taxon>
    </lineage>
</organism>